<keyword evidence="2" id="KW-1185">Reference proteome</keyword>
<dbReference type="InterPro" id="IPR038573">
    <property type="entry name" value="BrnT_sf"/>
</dbReference>
<dbReference type="Pfam" id="PF04365">
    <property type="entry name" value="BrnT_toxin"/>
    <property type="match status" value="1"/>
</dbReference>
<reference evidence="1 2" key="1">
    <citation type="submission" date="2016-10" db="EMBL/GenBank/DDBJ databases">
        <authorList>
            <person name="de Groot N.N."/>
        </authorList>
    </citation>
    <scope>NUCLEOTIDE SEQUENCE [LARGE SCALE GENOMIC DNA]</scope>
    <source>
        <strain evidence="1">MBHS1</strain>
    </source>
</reference>
<dbReference type="RefSeq" id="WP_103919153.1">
    <property type="nucleotide sequence ID" value="NZ_FMSV02000171.1"/>
</dbReference>
<protein>
    <recommendedName>
        <fullName evidence="3">BrnT family toxin</fullName>
    </recommendedName>
</protein>
<dbReference type="InterPro" id="IPR007460">
    <property type="entry name" value="BrnT_toxin"/>
</dbReference>
<evidence type="ECO:0000313" key="2">
    <source>
        <dbReference type="Proteomes" id="UP000236724"/>
    </source>
</evidence>
<dbReference type="EMBL" id="FMSV02000171">
    <property type="protein sequence ID" value="SEH05181.1"/>
    <property type="molecule type" value="Genomic_DNA"/>
</dbReference>
<gene>
    <name evidence="1" type="ORF">MBHS_01034</name>
</gene>
<evidence type="ECO:0008006" key="3">
    <source>
        <dbReference type="Google" id="ProtNLM"/>
    </source>
</evidence>
<accession>A0A1H6F6X5</accession>
<organism evidence="1 2">
    <name type="scientific">Candidatus Venteria ishoeyi</name>
    <dbReference type="NCBI Taxonomy" id="1899563"/>
    <lineage>
        <taxon>Bacteria</taxon>
        <taxon>Pseudomonadati</taxon>
        <taxon>Pseudomonadota</taxon>
        <taxon>Gammaproteobacteria</taxon>
        <taxon>Thiotrichales</taxon>
        <taxon>Thiotrichaceae</taxon>
        <taxon>Venteria</taxon>
    </lineage>
</organism>
<dbReference type="Gene3D" id="3.10.450.530">
    <property type="entry name" value="Ribonuclease toxin, BrnT, of type II toxin-antitoxin system"/>
    <property type="match status" value="1"/>
</dbReference>
<dbReference type="AlphaFoldDB" id="A0A1H6F6X5"/>
<dbReference type="OrthoDB" id="9802417at2"/>
<proteinExistence type="predicted"/>
<name>A0A1H6F6X5_9GAMM</name>
<evidence type="ECO:0000313" key="1">
    <source>
        <dbReference type="EMBL" id="SEH05181.1"/>
    </source>
</evidence>
<dbReference type="Proteomes" id="UP000236724">
    <property type="component" value="Unassembled WGS sequence"/>
</dbReference>
<sequence length="91" mass="10590">MDFEWNPQKAEINNRKHGVSFDEASSVFGDFLSVTYPDPDHSIKEERFVMIGLSSKQRILVVSHTYRGETVRIISARTATKREQRFYEHGN</sequence>